<dbReference type="SUPFAM" id="SSF49854">
    <property type="entry name" value="Spermadhesin, CUB domain"/>
    <property type="match status" value="1"/>
</dbReference>
<dbReference type="Gene3D" id="2.60.120.290">
    <property type="entry name" value="Spermadhesin, CUB domain"/>
    <property type="match status" value="1"/>
</dbReference>
<organism evidence="2">
    <name type="scientific">Ectomocoris sp</name>
    <dbReference type="NCBI Taxonomy" id="3104572"/>
    <lineage>
        <taxon>Eukaryota</taxon>
        <taxon>Metazoa</taxon>
        <taxon>Ecdysozoa</taxon>
        <taxon>Arthropoda</taxon>
        <taxon>Hexapoda</taxon>
        <taxon>Insecta</taxon>
        <taxon>Pterygota</taxon>
        <taxon>Neoptera</taxon>
        <taxon>Paraneoptera</taxon>
        <taxon>Hemiptera</taxon>
        <taxon>Heteroptera</taxon>
        <taxon>Panheteroptera</taxon>
        <taxon>Cimicomorpha</taxon>
        <taxon>Reduviidae</taxon>
        <taxon>Peiratinae</taxon>
        <taxon>Ectomocoris</taxon>
    </lineage>
</organism>
<sequence length="131" mass="15017">MKIILGLTLLSVISTGYCFQSHASAYIRGNPVRHFLQRWHPKGLQPHTDFTYDIKTDEGMIIELHCPYISLHMPCEEYYFKIIDGPHEETICGKTKKYKYLSKTNFISMRIITGPKLLKGGPKCSARPIKA</sequence>
<dbReference type="EMBL" id="PP510866">
    <property type="protein sequence ID" value="WXH71791.1"/>
    <property type="molecule type" value="mRNA"/>
</dbReference>
<reference evidence="2" key="1">
    <citation type="submission" date="2024-03" db="EMBL/GenBank/DDBJ databases">
        <authorList>
            <person name="Jin J.A."/>
            <person name="King G.A."/>
            <person name="Walker A."/>
        </authorList>
    </citation>
    <scope>NUCLEOTIDE SEQUENCE</scope>
</reference>
<dbReference type="AlphaFoldDB" id="A0AB38ZED7"/>
<feature type="signal peptide" evidence="1">
    <location>
        <begin position="1"/>
        <end position="18"/>
    </location>
</feature>
<keyword evidence="1" id="KW-0732">Signal</keyword>
<dbReference type="InterPro" id="IPR035914">
    <property type="entry name" value="Sperma_CUB_dom_sf"/>
</dbReference>
<name>A0AB38ZED7_9HEMI</name>
<proteinExistence type="evidence at transcript level"/>
<protein>
    <submittedName>
        <fullName evidence="2">Venom CUB domain protein 4</fullName>
    </submittedName>
</protein>
<evidence type="ECO:0000256" key="1">
    <source>
        <dbReference type="SAM" id="SignalP"/>
    </source>
</evidence>
<feature type="chain" id="PRO_5044332552" evidence="1">
    <location>
        <begin position="19"/>
        <end position="131"/>
    </location>
</feature>
<evidence type="ECO:0000313" key="2">
    <source>
        <dbReference type="EMBL" id="WXH71791.1"/>
    </source>
</evidence>
<accession>A0AB38ZED7</accession>